<evidence type="ECO:0000313" key="3">
    <source>
        <dbReference type="Proteomes" id="UP000033452"/>
    </source>
</evidence>
<keyword evidence="3" id="KW-1185">Reference proteome</keyword>
<dbReference type="Proteomes" id="UP000033452">
    <property type="component" value="Unassembled WGS sequence"/>
</dbReference>
<evidence type="ECO:0000256" key="1">
    <source>
        <dbReference type="SAM" id="SignalP"/>
    </source>
</evidence>
<sequence>MKVLKTSLILATLTLTGAAQAASLGVSIEEQPRPGVPQARWTTVNIGDAYSQNQNAKFNYSVSNYNINFSWTTNDGATGGCNIYYDVNKDSSTNFNDQVAKRRYDTTKAILTNLKQGDELFIQSAFGRDGEPCEVTLRHSISL</sequence>
<proteinExistence type="predicted"/>
<keyword evidence="1" id="KW-0732">Signal</keyword>
<evidence type="ECO:0008006" key="4">
    <source>
        <dbReference type="Google" id="ProtNLM"/>
    </source>
</evidence>
<evidence type="ECO:0000313" key="2">
    <source>
        <dbReference type="EMBL" id="KJZ10178.1"/>
    </source>
</evidence>
<dbReference type="AlphaFoldDB" id="A0A0F4QR77"/>
<dbReference type="EMBL" id="JXYA01000016">
    <property type="protein sequence ID" value="KJZ10178.1"/>
    <property type="molecule type" value="Genomic_DNA"/>
</dbReference>
<feature type="signal peptide" evidence="1">
    <location>
        <begin position="1"/>
        <end position="21"/>
    </location>
</feature>
<name>A0A0F4QR77_9GAMM</name>
<reference evidence="2 3" key="1">
    <citation type="journal article" date="2015" name="BMC Genomics">
        <title>Genome mining reveals unlocked bioactive potential of marine Gram-negative bacteria.</title>
        <authorList>
            <person name="Machado H."/>
            <person name="Sonnenschein E.C."/>
            <person name="Melchiorsen J."/>
            <person name="Gram L."/>
        </authorList>
    </citation>
    <scope>NUCLEOTIDE SEQUENCE [LARGE SCALE GENOMIC DNA]</scope>
    <source>
        <strain evidence="2 3">S2471</strain>
    </source>
</reference>
<dbReference type="RefSeq" id="WP_046004453.1">
    <property type="nucleotide sequence ID" value="NZ_JXYA01000016.1"/>
</dbReference>
<feature type="chain" id="PRO_5002475673" description="DUF306 domain-containing protein" evidence="1">
    <location>
        <begin position="22"/>
        <end position="143"/>
    </location>
</feature>
<organism evidence="2 3">
    <name type="scientific">Pseudoalteromonas rubra</name>
    <dbReference type="NCBI Taxonomy" id="43658"/>
    <lineage>
        <taxon>Bacteria</taxon>
        <taxon>Pseudomonadati</taxon>
        <taxon>Pseudomonadota</taxon>
        <taxon>Gammaproteobacteria</taxon>
        <taxon>Alteromonadales</taxon>
        <taxon>Pseudoalteromonadaceae</taxon>
        <taxon>Pseudoalteromonas</taxon>
    </lineage>
</organism>
<accession>A0A0F4QR77</accession>
<protein>
    <recommendedName>
        <fullName evidence="4">DUF306 domain-containing protein</fullName>
    </recommendedName>
</protein>
<comment type="caution">
    <text evidence="2">The sequence shown here is derived from an EMBL/GenBank/DDBJ whole genome shotgun (WGS) entry which is preliminary data.</text>
</comment>
<gene>
    <name evidence="2" type="ORF">TW77_08090</name>
</gene>
<dbReference type="OrthoDB" id="6311710at2"/>
<dbReference type="PATRIC" id="fig|43658.5.peg.1699"/>